<accession>A0A6J6D9A0</accession>
<dbReference type="AlphaFoldDB" id="A0A6J6D9A0"/>
<protein>
    <submittedName>
        <fullName evidence="1">Unannotated protein</fullName>
    </submittedName>
</protein>
<reference evidence="1" key="1">
    <citation type="submission" date="2020-05" db="EMBL/GenBank/DDBJ databases">
        <authorList>
            <person name="Chiriac C."/>
            <person name="Salcher M."/>
            <person name="Ghai R."/>
            <person name="Kavagutti S V."/>
        </authorList>
    </citation>
    <scope>NUCLEOTIDE SEQUENCE</scope>
</reference>
<dbReference type="EMBL" id="CAEZTD010000028">
    <property type="protein sequence ID" value="CAB4558178.1"/>
    <property type="molecule type" value="Genomic_DNA"/>
</dbReference>
<evidence type="ECO:0000313" key="1">
    <source>
        <dbReference type="EMBL" id="CAB4558178.1"/>
    </source>
</evidence>
<sequence>MIGVDLTKQEAGLLGGVVNLLGPTGNVHEERVEERVVQHHHARGRQATREVSGLVVNVLCDLAQAFGAVIDRVHTRHDGKQNLCGTNV</sequence>
<name>A0A6J6D9A0_9ZZZZ</name>
<organism evidence="1">
    <name type="scientific">freshwater metagenome</name>
    <dbReference type="NCBI Taxonomy" id="449393"/>
    <lineage>
        <taxon>unclassified sequences</taxon>
        <taxon>metagenomes</taxon>
        <taxon>ecological metagenomes</taxon>
    </lineage>
</organism>
<gene>
    <name evidence="1" type="ORF">UFOPK1591_00537</name>
</gene>
<proteinExistence type="predicted"/>